<feature type="region of interest" description="Disordered" evidence="1">
    <location>
        <begin position="1"/>
        <end position="213"/>
    </location>
</feature>
<dbReference type="AlphaFoldDB" id="A0A1E1WTI1"/>
<evidence type="ECO:0000313" key="2">
    <source>
        <dbReference type="EMBL" id="JAT90298.1"/>
    </source>
</evidence>
<feature type="compositionally biased region" description="Basic and acidic residues" evidence="1">
    <location>
        <begin position="39"/>
        <end position="57"/>
    </location>
</feature>
<dbReference type="OrthoDB" id="5859781at2759"/>
<organism evidence="2">
    <name type="scientific">Pectinophora gossypiella</name>
    <name type="common">Cotton pink bollworm</name>
    <name type="synonym">Depressaria gossypiella</name>
    <dbReference type="NCBI Taxonomy" id="13191"/>
    <lineage>
        <taxon>Eukaryota</taxon>
        <taxon>Metazoa</taxon>
        <taxon>Ecdysozoa</taxon>
        <taxon>Arthropoda</taxon>
        <taxon>Hexapoda</taxon>
        <taxon>Insecta</taxon>
        <taxon>Pterygota</taxon>
        <taxon>Neoptera</taxon>
        <taxon>Endopterygota</taxon>
        <taxon>Lepidoptera</taxon>
        <taxon>Glossata</taxon>
        <taxon>Ditrysia</taxon>
        <taxon>Gelechioidea</taxon>
        <taxon>Gelechiidae</taxon>
        <taxon>Apatetrinae</taxon>
        <taxon>Pectinophora</taxon>
    </lineage>
</organism>
<evidence type="ECO:0000256" key="1">
    <source>
        <dbReference type="SAM" id="MobiDB-lite"/>
    </source>
</evidence>
<feature type="non-terminal residue" evidence="2">
    <location>
        <position position="1"/>
    </location>
</feature>
<feature type="compositionally biased region" description="Basic residues" evidence="1">
    <location>
        <begin position="109"/>
        <end position="124"/>
    </location>
</feature>
<proteinExistence type="predicted"/>
<feature type="compositionally biased region" description="Polar residues" evidence="1">
    <location>
        <begin position="1"/>
        <end position="15"/>
    </location>
</feature>
<protein>
    <submittedName>
        <fullName evidence="2">Uncharacterized protein</fullName>
    </submittedName>
</protein>
<gene>
    <name evidence="2" type="ORF">g.18325</name>
</gene>
<name>A0A1E1WTI1_PECGO</name>
<feature type="compositionally biased region" description="Polar residues" evidence="1">
    <location>
        <begin position="86"/>
        <end position="97"/>
    </location>
</feature>
<sequence length="222" mass="24922">LDNKNGSQTMGNFSDTDGEEGPMARSKRRIQRFTDSGSESEKERNEKGDLPSKEHEVNSPLGELANSSEDSNDIYHAPRKSRLCKMSSSEESDTMITDTEKNEEQSSRIKSKRSKLKQKFKKFMSSRAKDEKPVTNIDDENKFGDENSHNPHNSGDEASSIENTKKIIKEKTILKSSLYDPDTSDEEAGLAKEILTQKKGKKPSNSAPAKPAMRVCRLNFMN</sequence>
<feature type="compositionally biased region" description="Basic and acidic residues" evidence="1">
    <location>
        <begin position="127"/>
        <end position="149"/>
    </location>
</feature>
<dbReference type="EMBL" id="GDQN01000756">
    <property type="protein sequence ID" value="JAT90298.1"/>
    <property type="molecule type" value="Transcribed_RNA"/>
</dbReference>
<feature type="compositionally biased region" description="Basic and acidic residues" evidence="1">
    <location>
        <begin position="163"/>
        <end position="173"/>
    </location>
</feature>
<feature type="compositionally biased region" description="Basic and acidic residues" evidence="1">
    <location>
        <begin position="98"/>
        <end position="107"/>
    </location>
</feature>
<accession>A0A1E1WTI1</accession>
<reference evidence="2" key="1">
    <citation type="submission" date="2015-09" db="EMBL/GenBank/DDBJ databases">
        <title>De novo assembly of Pectinophora gossypiella (Pink Bollworm) gut transcriptome.</title>
        <authorList>
            <person name="Tassone E.E."/>
        </authorList>
    </citation>
    <scope>NUCLEOTIDE SEQUENCE</scope>
</reference>